<accession>A0A5N6UJK9</accession>
<keyword evidence="3" id="KW-1185">Reference proteome</keyword>
<organism evidence="2 3">
    <name type="scientific">Aspergillus tamarii</name>
    <dbReference type="NCBI Taxonomy" id="41984"/>
    <lineage>
        <taxon>Eukaryota</taxon>
        <taxon>Fungi</taxon>
        <taxon>Dikarya</taxon>
        <taxon>Ascomycota</taxon>
        <taxon>Pezizomycotina</taxon>
        <taxon>Eurotiomycetes</taxon>
        <taxon>Eurotiomycetidae</taxon>
        <taxon>Eurotiales</taxon>
        <taxon>Aspergillaceae</taxon>
        <taxon>Aspergillus</taxon>
        <taxon>Aspergillus subgen. Circumdati</taxon>
    </lineage>
</organism>
<gene>
    <name evidence="2" type="ORF">BDV40DRAFT_7693</name>
</gene>
<keyword evidence="1" id="KW-1133">Transmembrane helix</keyword>
<feature type="transmembrane region" description="Helical" evidence="1">
    <location>
        <begin position="12"/>
        <end position="41"/>
    </location>
</feature>
<keyword evidence="1" id="KW-0472">Membrane</keyword>
<evidence type="ECO:0000313" key="3">
    <source>
        <dbReference type="Proteomes" id="UP000326950"/>
    </source>
</evidence>
<proteinExistence type="predicted"/>
<keyword evidence="1" id="KW-0812">Transmembrane</keyword>
<protein>
    <submittedName>
        <fullName evidence="2">Uncharacterized protein</fullName>
    </submittedName>
</protein>
<sequence length="87" mass="9918">MYDLLKSSFPLYLFLWPVCTALPRYHFSVGFLGGICIPLGGHVSTVQSYMKPFIFFFFFHPILFFFTNSFLPCTSVGHLRHSGSGDL</sequence>
<dbReference type="EMBL" id="ML738686">
    <property type="protein sequence ID" value="KAE8158839.1"/>
    <property type="molecule type" value="Genomic_DNA"/>
</dbReference>
<evidence type="ECO:0000256" key="1">
    <source>
        <dbReference type="SAM" id="Phobius"/>
    </source>
</evidence>
<name>A0A5N6UJK9_ASPTM</name>
<feature type="transmembrane region" description="Helical" evidence="1">
    <location>
        <begin position="53"/>
        <end position="71"/>
    </location>
</feature>
<reference evidence="2 3" key="1">
    <citation type="submission" date="2019-04" db="EMBL/GenBank/DDBJ databases">
        <title>Friends and foes A comparative genomics study of 23 Aspergillus species from section Flavi.</title>
        <authorList>
            <consortium name="DOE Joint Genome Institute"/>
            <person name="Kjaerbolling I."/>
            <person name="Vesth T."/>
            <person name="Frisvad J.C."/>
            <person name="Nybo J.L."/>
            <person name="Theobald S."/>
            <person name="Kildgaard S."/>
            <person name="Isbrandt T."/>
            <person name="Kuo A."/>
            <person name="Sato A."/>
            <person name="Lyhne E.K."/>
            <person name="Kogle M.E."/>
            <person name="Wiebenga A."/>
            <person name="Kun R.S."/>
            <person name="Lubbers R.J."/>
            <person name="Makela M.R."/>
            <person name="Barry K."/>
            <person name="Chovatia M."/>
            <person name="Clum A."/>
            <person name="Daum C."/>
            <person name="Haridas S."/>
            <person name="He G."/>
            <person name="LaButti K."/>
            <person name="Lipzen A."/>
            <person name="Mondo S."/>
            <person name="Riley R."/>
            <person name="Salamov A."/>
            <person name="Simmons B.A."/>
            <person name="Magnuson J.K."/>
            <person name="Henrissat B."/>
            <person name="Mortensen U.H."/>
            <person name="Larsen T.O."/>
            <person name="Devries R.P."/>
            <person name="Grigoriev I.V."/>
            <person name="Machida M."/>
            <person name="Baker S.E."/>
            <person name="Andersen M.R."/>
        </authorList>
    </citation>
    <scope>NUCLEOTIDE SEQUENCE [LARGE SCALE GENOMIC DNA]</scope>
    <source>
        <strain evidence="2 3">CBS 117626</strain>
    </source>
</reference>
<evidence type="ECO:0000313" key="2">
    <source>
        <dbReference type="EMBL" id="KAE8158839.1"/>
    </source>
</evidence>
<dbReference type="Proteomes" id="UP000326950">
    <property type="component" value="Unassembled WGS sequence"/>
</dbReference>
<dbReference type="AlphaFoldDB" id="A0A5N6UJK9"/>